<comment type="caution">
    <text evidence="2">The sequence shown here is derived from an EMBL/GenBank/DDBJ whole genome shotgun (WGS) entry which is preliminary data.</text>
</comment>
<evidence type="ECO:0000313" key="2">
    <source>
        <dbReference type="EMBL" id="EPX61379.1"/>
    </source>
</evidence>
<sequence length="62" mass="7189">MKRSPPSDLEKYHARRGSRARKRSRSVKSEVTRSSRAWRPCLAGSPPGTHVRREGRTECRNR</sequence>
<reference evidence="2" key="1">
    <citation type="submission" date="2013-05" db="EMBL/GenBank/DDBJ databases">
        <title>Genome assembly of Cystobacter fuscus DSM 2262.</title>
        <authorList>
            <person name="Sharma G."/>
            <person name="Khatri I."/>
            <person name="Kaur C."/>
            <person name="Mayilraj S."/>
            <person name="Subramanian S."/>
        </authorList>
    </citation>
    <scope>NUCLEOTIDE SEQUENCE [LARGE SCALE GENOMIC DNA]</scope>
    <source>
        <strain evidence="2">DSM 2262</strain>
    </source>
</reference>
<evidence type="ECO:0000313" key="3">
    <source>
        <dbReference type="Proteomes" id="UP000011682"/>
    </source>
</evidence>
<dbReference type="EMBL" id="ANAH02000010">
    <property type="protein sequence ID" value="EPX61379.1"/>
    <property type="molecule type" value="Genomic_DNA"/>
</dbReference>
<protein>
    <submittedName>
        <fullName evidence="2">Uncharacterized protein</fullName>
    </submittedName>
</protein>
<accession>S9QJA8</accession>
<feature type="compositionally biased region" description="Basic and acidic residues" evidence="1">
    <location>
        <begin position="51"/>
        <end position="62"/>
    </location>
</feature>
<organism evidence="2 3">
    <name type="scientific">Cystobacter fuscus (strain ATCC 25194 / DSM 2262 / NBRC 100088 / M29)</name>
    <dbReference type="NCBI Taxonomy" id="1242864"/>
    <lineage>
        <taxon>Bacteria</taxon>
        <taxon>Pseudomonadati</taxon>
        <taxon>Myxococcota</taxon>
        <taxon>Myxococcia</taxon>
        <taxon>Myxococcales</taxon>
        <taxon>Cystobacterineae</taxon>
        <taxon>Archangiaceae</taxon>
        <taxon>Cystobacter</taxon>
    </lineage>
</organism>
<feature type="compositionally biased region" description="Basic residues" evidence="1">
    <location>
        <begin position="13"/>
        <end position="26"/>
    </location>
</feature>
<dbReference type="AlphaFoldDB" id="S9QJA8"/>
<name>S9QJA8_CYSF2</name>
<evidence type="ECO:0000256" key="1">
    <source>
        <dbReference type="SAM" id="MobiDB-lite"/>
    </source>
</evidence>
<dbReference type="Proteomes" id="UP000011682">
    <property type="component" value="Unassembled WGS sequence"/>
</dbReference>
<proteinExistence type="predicted"/>
<keyword evidence="3" id="KW-1185">Reference proteome</keyword>
<feature type="region of interest" description="Disordered" evidence="1">
    <location>
        <begin position="1"/>
        <end position="62"/>
    </location>
</feature>
<gene>
    <name evidence="2" type="ORF">D187_001162</name>
</gene>